<organism evidence="7 8">
    <name type="scientific">Vibrio variabilis</name>
    <dbReference type="NCBI Taxonomy" id="990271"/>
    <lineage>
        <taxon>Bacteria</taxon>
        <taxon>Pseudomonadati</taxon>
        <taxon>Pseudomonadota</taxon>
        <taxon>Gammaproteobacteria</taxon>
        <taxon>Vibrionales</taxon>
        <taxon>Vibrionaceae</taxon>
        <taxon>Vibrio</taxon>
    </lineage>
</organism>
<dbReference type="InterPro" id="IPR018385">
    <property type="entry name" value="C4_dicarb_anaerob_car-like"/>
</dbReference>
<keyword evidence="8" id="KW-1185">Reference proteome</keyword>
<reference evidence="8" key="1">
    <citation type="submission" date="2014-09" db="EMBL/GenBank/DDBJ databases">
        <title>Vibrio variabilis JCM 19239. (C206) whole genome shotgun sequence.</title>
        <authorList>
            <person name="Sawabe T."/>
            <person name="Meirelles P."/>
            <person name="Nakanishi M."/>
            <person name="Sayaka M."/>
            <person name="Hattori M."/>
            <person name="Ohkuma M."/>
        </authorList>
    </citation>
    <scope>NUCLEOTIDE SEQUENCE [LARGE SCALE GENOMIC DNA]</scope>
    <source>
        <strain evidence="8">JCM 19239</strain>
    </source>
</reference>
<evidence type="ECO:0000256" key="1">
    <source>
        <dbReference type="ARBA" id="ARBA00004651"/>
    </source>
</evidence>
<evidence type="ECO:0000313" key="7">
    <source>
        <dbReference type="EMBL" id="GAL28124.1"/>
    </source>
</evidence>
<sequence length="53" mass="5849">MTNLIVPTSGGTLAMLALGRVSYEQWLKAILPFMLMVYALSWVALFIGQVIGY</sequence>
<dbReference type="Pfam" id="PF03606">
    <property type="entry name" value="DcuC"/>
    <property type="match status" value="1"/>
</dbReference>
<feature type="transmembrane region" description="Helical" evidence="6">
    <location>
        <begin position="29"/>
        <end position="51"/>
    </location>
</feature>
<keyword evidence="3 6" id="KW-0812">Transmembrane</keyword>
<evidence type="ECO:0000256" key="4">
    <source>
        <dbReference type="ARBA" id="ARBA00022989"/>
    </source>
</evidence>
<dbReference type="Proteomes" id="UP000029223">
    <property type="component" value="Unassembled WGS sequence"/>
</dbReference>
<proteinExistence type="predicted"/>
<keyword evidence="5 6" id="KW-0472">Membrane</keyword>
<protein>
    <submittedName>
        <fullName evidence="7">Arginine/ornithine antiporter ArcD</fullName>
    </submittedName>
</protein>
<evidence type="ECO:0000256" key="6">
    <source>
        <dbReference type="SAM" id="Phobius"/>
    </source>
</evidence>
<evidence type="ECO:0000256" key="5">
    <source>
        <dbReference type="ARBA" id="ARBA00023136"/>
    </source>
</evidence>
<accession>A0ABQ0JH93</accession>
<keyword evidence="2" id="KW-1003">Cell membrane</keyword>
<comment type="subcellular location">
    <subcellularLocation>
        <location evidence="1">Cell membrane</location>
        <topology evidence="1">Multi-pass membrane protein</topology>
    </subcellularLocation>
</comment>
<comment type="caution">
    <text evidence="7">The sequence shown here is derived from an EMBL/GenBank/DDBJ whole genome shotgun (WGS) entry which is preliminary data.</text>
</comment>
<evidence type="ECO:0000256" key="2">
    <source>
        <dbReference type="ARBA" id="ARBA00022475"/>
    </source>
</evidence>
<reference evidence="8" key="2">
    <citation type="submission" date="2014-09" db="EMBL/GenBank/DDBJ databases">
        <authorList>
            <consortium name="NBRP consortium"/>
            <person name="Sawabe T."/>
            <person name="Meirelles P."/>
            <person name="Nakanishi M."/>
            <person name="Sayaka M."/>
            <person name="Hattori M."/>
            <person name="Ohkuma M."/>
        </authorList>
    </citation>
    <scope>NUCLEOTIDE SEQUENCE [LARGE SCALE GENOMIC DNA]</scope>
    <source>
        <strain evidence="8">JCM 19239</strain>
    </source>
</reference>
<evidence type="ECO:0000256" key="3">
    <source>
        <dbReference type="ARBA" id="ARBA00022692"/>
    </source>
</evidence>
<name>A0ABQ0JH93_9VIBR</name>
<gene>
    <name evidence="7" type="ORF">JCM19239_3360</name>
</gene>
<evidence type="ECO:0000313" key="8">
    <source>
        <dbReference type="Proteomes" id="UP000029223"/>
    </source>
</evidence>
<dbReference type="EMBL" id="BBMS01000038">
    <property type="protein sequence ID" value="GAL28124.1"/>
    <property type="molecule type" value="Genomic_DNA"/>
</dbReference>
<keyword evidence="4 6" id="KW-1133">Transmembrane helix</keyword>